<dbReference type="EMBL" id="HBFR01009515">
    <property type="protein sequence ID" value="CAD8879711.1"/>
    <property type="molecule type" value="Transcribed_RNA"/>
</dbReference>
<reference evidence="3" key="1">
    <citation type="submission" date="2021-01" db="EMBL/GenBank/DDBJ databases">
        <authorList>
            <person name="Corre E."/>
            <person name="Pelletier E."/>
            <person name="Niang G."/>
            <person name="Scheremetjew M."/>
            <person name="Finn R."/>
            <person name="Kale V."/>
            <person name="Holt S."/>
            <person name="Cochrane G."/>
            <person name="Meng A."/>
            <person name="Brown T."/>
            <person name="Cohen L."/>
        </authorList>
    </citation>
    <scope>NUCLEOTIDE SEQUENCE</scope>
    <source>
        <strain evidence="3">308</strain>
    </source>
</reference>
<keyword evidence="2" id="KW-0732">Signal</keyword>
<evidence type="ECO:0000256" key="1">
    <source>
        <dbReference type="SAM" id="Phobius"/>
    </source>
</evidence>
<protein>
    <submittedName>
        <fullName evidence="3">Uncharacterized protein</fullName>
    </submittedName>
</protein>
<keyword evidence="1" id="KW-1133">Transmembrane helix</keyword>
<feature type="chain" id="PRO_5030906819" evidence="2">
    <location>
        <begin position="33"/>
        <end position="176"/>
    </location>
</feature>
<organism evidence="3">
    <name type="scientific">Corethron hystrix</name>
    <dbReference type="NCBI Taxonomy" id="216773"/>
    <lineage>
        <taxon>Eukaryota</taxon>
        <taxon>Sar</taxon>
        <taxon>Stramenopiles</taxon>
        <taxon>Ochrophyta</taxon>
        <taxon>Bacillariophyta</taxon>
        <taxon>Coscinodiscophyceae</taxon>
        <taxon>Corethrophycidae</taxon>
        <taxon>Corethrales</taxon>
        <taxon>Corethraceae</taxon>
        <taxon>Corethron</taxon>
    </lineage>
</organism>
<accession>A0A7S1B9R2</accession>
<name>A0A7S1B9R2_9STRA</name>
<evidence type="ECO:0000313" key="3">
    <source>
        <dbReference type="EMBL" id="CAD8879711.1"/>
    </source>
</evidence>
<dbReference type="AlphaFoldDB" id="A0A7S1B9R2"/>
<proteinExistence type="predicted"/>
<sequence length="176" mass="19846">MESVKNLHRNAYLKKCLLWIVLFLVCSTDTVAFMPSKSQRNPTCRRTQKDSVDDIFLDDLAPPQLDFGRDSILFGENPSTQKNNNVLRLWRQTKSALPKVLTGAWKDSVGEENPVGAFYNMAFVRIPAIVAFFLYGKNELNGHPLVVDFGYGQSAMNPLVVIGFMVIFLGPFLNEK</sequence>
<feature type="transmembrane region" description="Helical" evidence="1">
    <location>
        <begin position="116"/>
        <end position="135"/>
    </location>
</feature>
<keyword evidence="1" id="KW-0472">Membrane</keyword>
<gene>
    <name evidence="3" type="ORF">CHYS00102_LOCUS6895</name>
</gene>
<feature type="transmembrane region" description="Helical" evidence="1">
    <location>
        <begin position="155"/>
        <end position="173"/>
    </location>
</feature>
<feature type="signal peptide" evidence="2">
    <location>
        <begin position="1"/>
        <end position="32"/>
    </location>
</feature>
<evidence type="ECO:0000256" key="2">
    <source>
        <dbReference type="SAM" id="SignalP"/>
    </source>
</evidence>
<keyword evidence="1" id="KW-0812">Transmembrane</keyword>